<evidence type="ECO:0000256" key="1">
    <source>
        <dbReference type="ARBA" id="ARBA00004651"/>
    </source>
</evidence>
<dbReference type="CDD" id="cd17320">
    <property type="entry name" value="MFS_MdfA_MDR_like"/>
    <property type="match status" value="1"/>
</dbReference>
<keyword evidence="7 8" id="KW-0472">Membrane</keyword>
<evidence type="ECO:0000256" key="3">
    <source>
        <dbReference type="ARBA" id="ARBA00022448"/>
    </source>
</evidence>
<dbReference type="InterPro" id="IPR020846">
    <property type="entry name" value="MFS_dom"/>
</dbReference>
<keyword evidence="8" id="KW-0997">Cell inner membrane</keyword>
<feature type="transmembrane region" description="Helical" evidence="8">
    <location>
        <begin position="301"/>
        <end position="322"/>
    </location>
</feature>
<feature type="transmembrane region" description="Helical" evidence="8">
    <location>
        <begin position="99"/>
        <end position="118"/>
    </location>
</feature>
<feature type="transmembrane region" description="Helical" evidence="8">
    <location>
        <begin position="328"/>
        <end position="353"/>
    </location>
</feature>
<dbReference type="Pfam" id="PF07690">
    <property type="entry name" value="MFS_1"/>
    <property type="match status" value="1"/>
</dbReference>
<evidence type="ECO:0000256" key="9">
    <source>
        <dbReference type="SAM" id="MobiDB-lite"/>
    </source>
</evidence>
<dbReference type="SUPFAM" id="SSF103473">
    <property type="entry name" value="MFS general substrate transporter"/>
    <property type="match status" value="1"/>
</dbReference>
<gene>
    <name evidence="11" type="ORF">QO018_003192</name>
</gene>
<dbReference type="Gene3D" id="1.20.1720.10">
    <property type="entry name" value="Multidrug resistance protein D"/>
    <property type="match status" value="1"/>
</dbReference>
<evidence type="ECO:0000259" key="10">
    <source>
        <dbReference type="PROSITE" id="PS50850"/>
    </source>
</evidence>
<evidence type="ECO:0000256" key="2">
    <source>
        <dbReference type="ARBA" id="ARBA00006236"/>
    </source>
</evidence>
<dbReference type="PROSITE" id="PS50850">
    <property type="entry name" value="MFS"/>
    <property type="match status" value="1"/>
</dbReference>
<feature type="transmembrane region" description="Helical" evidence="8">
    <location>
        <begin position="271"/>
        <end position="289"/>
    </location>
</feature>
<feature type="transmembrane region" description="Helical" evidence="8">
    <location>
        <begin position="228"/>
        <end position="259"/>
    </location>
</feature>
<dbReference type="InterPro" id="IPR036259">
    <property type="entry name" value="MFS_trans_sf"/>
</dbReference>
<feature type="region of interest" description="Disordered" evidence="9">
    <location>
        <begin position="1"/>
        <end position="23"/>
    </location>
</feature>
<feature type="transmembrane region" description="Helical" evidence="8">
    <location>
        <begin position="185"/>
        <end position="207"/>
    </location>
</feature>
<protein>
    <recommendedName>
        <fullName evidence="8">Bcr/CflA family efflux transporter</fullName>
    </recommendedName>
</protein>
<feature type="transmembrane region" description="Helical" evidence="8">
    <location>
        <begin position="34"/>
        <end position="52"/>
    </location>
</feature>
<feature type="transmembrane region" description="Helical" evidence="8">
    <location>
        <begin position="64"/>
        <end position="87"/>
    </location>
</feature>
<dbReference type="NCBIfam" id="TIGR00710">
    <property type="entry name" value="efflux_Bcr_CflA"/>
    <property type="match status" value="1"/>
</dbReference>
<feature type="transmembrane region" description="Helical" evidence="8">
    <location>
        <begin position="124"/>
        <end position="145"/>
    </location>
</feature>
<evidence type="ECO:0000313" key="11">
    <source>
        <dbReference type="EMBL" id="MDQ0534319.1"/>
    </source>
</evidence>
<reference evidence="11 12" key="1">
    <citation type="submission" date="2023-07" db="EMBL/GenBank/DDBJ databases">
        <title>Genomic Encyclopedia of Type Strains, Phase IV (KMG-IV): sequencing the most valuable type-strain genomes for metagenomic binning, comparative biology and taxonomic classification.</title>
        <authorList>
            <person name="Goeker M."/>
        </authorList>
    </citation>
    <scope>NUCLEOTIDE SEQUENCE [LARGE SCALE GENOMIC DNA]</scope>
    <source>
        <strain evidence="11 12">DSM 19922</strain>
    </source>
</reference>
<feature type="transmembrane region" description="Helical" evidence="8">
    <location>
        <begin position="157"/>
        <end position="179"/>
    </location>
</feature>
<evidence type="ECO:0000313" key="12">
    <source>
        <dbReference type="Proteomes" id="UP001244552"/>
    </source>
</evidence>
<keyword evidence="3 8" id="KW-0813">Transport</keyword>
<keyword evidence="4" id="KW-1003">Cell membrane</keyword>
<keyword evidence="6 8" id="KW-1133">Transmembrane helix</keyword>
<dbReference type="InterPro" id="IPR011701">
    <property type="entry name" value="MFS"/>
</dbReference>
<organism evidence="11 12">
    <name type="scientific">Azospirillum picis</name>
    <dbReference type="NCBI Taxonomy" id="488438"/>
    <lineage>
        <taxon>Bacteria</taxon>
        <taxon>Pseudomonadati</taxon>
        <taxon>Pseudomonadota</taxon>
        <taxon>Alphaproteobacteria</taxon>
        <taxon>Rhodospirillales</taxon>
        <taxon>Azospirillaceae</taxon>
        <taxon>Azospirillum</taxon>
    </lineage>
</organism>
<evidence type="ECO:0000256" key="6">
    <source>
        <dbReference type="ARBA" id="ARBA00022989"/>
    </source>
</evidence>
<evidence type="ECO:0000256" key="8">
    <source>
        <dbReference type="RuleBase" id="RU365088"/>
    </source>
</evidence>
<dbReference type="InterPro" id="IPR004812">
    <property type="entry name" value="Efflux_drug-R_Bcr/CmlA"/>
</dbReference>
<keyword evidence="5 8" id="KW-0812">Transmembrane</keyword>
<name>A0ABU0MLU3_9PROT</name>
<evidence type="ECO:0000256" key="5">
    <source>
        <dbReference type="ARBA" id="ARBA00022692"/>
    </source>
</evidence>
<evidence type="ECO:0000256" key="7">
    <source>
        <dbReference type="ARBA" id="ARBA00023136"/>
    </source>
</evidence>
<dbReference type="PANTHER" id="PTHR23502:SF132">
    <property type="entry name" value="POLYAMINE TRANSPORTER 2-RELATED"/>
    <property type="match status" value="1"/>
</dbReference>
<dbReference type="PANTHER" id="PTHR23502">
    <property type="entry name" value="MAJOR FACILITATOR SUPERFAMILY"/>
    <property type="match status" value="1"/>
</dbReference>
<sequence>MSIATDGRPPPAQAAGAAVPPLTPASPPRPHVPLWLLALLTFSGTLAMHIFVPALPVAAADLGAGIASMQLTVSLYVLGLAFGQLVYGPLADRFGRRPVLMAALVLYTAAGLAAALAPGVHALIAARLFQALGGCAGLVLGRAIVRDVSPPHDAARRLALMNLMVTVGPGLAPIAGGLLAGSLGWRSIFVALCGLGLVNFLCTWRLLPETGGGAGRMDLPALGRNYRSLLLSPAFLGYAVGGGFATTSLYAFIAAAPFIVVEQEHRPPQEIGFHLAVLFLGIWLGSMLASRLVSRAPIGRVMILSNLLSLVAALALLAVALSGQLTPVLTVLPMFVFALGMGTAAPMALTRALGVNARVIGSASGLYGCTQMAVGALCTAAVGIGGNPALAAALVLTASGLIAQTAFHVAERSRSRQEAGAPV</sequence>
<comment type="subcellular location">
    <subcellularLocation>
        <location evidence="8">Cell inner membrane</location>
        <topology evidence="8">Multi-pass membrane protein</topology>
    </subcellularLocation>
    <subcellularLocation>
        <location evidence="1">Cell membrane</location>
        <topology evidence="1">Multi-pass membrane protein</topology>
    </subcellularLocation>
</comment>
<comment type="caution">
    <text evidence="11">The sequence shown here is derived from an EMBL/GenBank/DDBJ whole genome shotgun (WGS) entry which is preliminary data.</text>
</comment>
<feature type="domain" description="Major facilitator superfamily (MFS) profile" evidence="10">
    <location>
        <begin position="33"/>
        <end position="416"/>
    </location>
</feature>
<accession>A0ABU0MLU3</accession>
<dbReference type="RefSeq" id="WP_209984524.1">
    <property type="nucleotide sequence ID" value="NZ_JAGINO010000014.1"/>
</dbReference>
<keyword evidence="12" id="KW-1185">Reference proteome</keyword>
<comment type="similarity">
    <text evidence="2 8">Belongs to the major facilitator superfamily. Bcr/CmlA family.</text>
</comment>
<feature type="transmembrane region" description="Helical" evidence="8">
    <location>
        <begin position="365"/>
        <end position="384"/>
    </location>
</feature>
<dbReference type="EMBL" id="JAUSVU010000011">
    <property type="protein sequence ID" value="MDQ0534319.1"/>
    <property type="molecule type" value="Genomic_DNA"/>
</dbReference>
<feature type="transmembrane region" description="Helical" evidence="8">
    <location>
        <begin position="390"/>
        <end position="410"/>
    </location>
</feature>
<evidence type="ECO:0000256" key="4">
    <source>
        <dbReference type="ARBA" id="ARBA00022475"/>
    </source>
</evidence>
<dbReference type="Proteomes" id="UP001244552">
    <property type="component" value="Unassembled WGS sequence"/>
</dbReference>
<proteinExistence type="inferred from homology"/>